<dbReference type="Proteomes" id="UP000800092">
    <property type="component" value="Unassembled WGS sequence"/>
</dbReference>
<evidence type="ECO:0000256" key="1">
    <source>
        <dbReference type="ARBA" id="ARBA00001947"/>
    </source>
</evidence>
<comment type="similarity">
    <text evidence="2">Belongs to the metallo-beta-lactamase superfamily.</text>
</comment>
<evidence type="ECO:0000313" key="7">
    <source>
        <dbReference type="EMBL" id="KAF2238021.1"/>
    </source>
</evidence>
<evidence type="ECO:0000256" key="2">
    <source>
        <dbReference type="ARBA" id="ARBA00007749"/>
    </source>
</evidence>
<dbReference type="Pfam" id="PF00753">
    <property type="entry name" value="Lactamase_B"/>
    <property type="match status" value="1"/>
</dbReference>
<evidence type="ECO:0000256" key="4">
    <source>
        <dbReference type="ARBA" id="ARBA00022801"/>
    </source>
</evidence>
<dbReference type="PANTHER" id="PTHR42978">
    <property type="entry name" value="QUORUM-QUENCHING LACTONASE YTNP-RELATED-RELATED"/>
    <property type="match status" value="1"/>
</dbReference>
<keyword evidence="5" id="KW-0862">Zinc</keyword>
<comment type="cofactor">
    <cofactor evidence="1">
        <name>Zn(2+)</name>
        <dbReference type="ChEBI" id="CHEBI:29105"/>
    </cofactor>
</comment>
<dbReference type="GO" id="GO:0016787">
    <property type="term" value="F:hydrolase activity"/>
    <property type="evidence" value="ECO:0007669"/>
    <property type="project" value="UniProtKB-KW"/>
</dbReference>
<dbReference type="CDD" id="cd07729">
    <property type="entry name" value="AHL_lactonase_MBL-fold"/>
    <property type="match status" value="1"/>
</dbReference>
<keyword evidence="3" id="KW-0479">Metal-binding</keyword>
<dbReference type="AlphaFoldDB" id="A0A6A6HJ77"/>
<dbReference type="InterPro" id="IPR051013">
    <property type="entry name" value="MBL_superfamily_lactonases"/>
</dbReference>
<feature type="domain" description="Metallo-beta-lactamase" evidence="6">
    <location>
        <begin position="49"/>
        <end position="260"/>
    </location>
</feature>
<evidence type="ECO:0000256" key="5">
    <source>
        <dbReference type="ARBA" id="ARBA00022833"/>
    </source>
</evidence>
<dbReference type="InterPro" id="IPR036866">
    <property type="entry name" value="RibonucZ/Hydroxyglut_hydro"/>
</dbReference>
<gene>
    <name evidence="7" type="ORF">EV356DRAFT_508610</name>
</gene>
<dbReference type="SUPFAM" id="SSF56281">
    <property type="entry name" value="Metallo-hydrolase/oxidoreductase"/>
    <property type="match status" value="1"/>
</dbReference>
<dbReference type="PANTHER" id="PTHR42978:SF2">
    <property type="entry name" value="102 KBASES UNSTABLE REGION: FROM 1 TO 119443"/>
    <property type="match status" value="1"/>
</dbReference>
<dbReference type="InterPro" id="IPR001279">
    <property type="entry name" value="Metallo-B-lactamas"/>
</dbReference>
<accession>A0A6A6HJ77</accession>
<sequence length="276" mass="31248">MSTSIDLINQAPQLLHIGNLEAEEGWFKRGGGTSTLSNPKPDRERRKLMVMSVLIEHPTEGLILFETGSGKNYPEVWGAPINDVFARVDYDESQELDQQIERTGHSVKDVTMVILGHLHIDHAGGLELFRGTKVPIYVHEAELKHAFYSVATGSDLGVYMPHYLTFDLNWQSFHGDFLEIAPGLNLRHAPGHTPGLCIMQVNLSESGTWIFTSDMYHVHENYEDNHPQGWLARDHDDWVRSNQMIHLLARRTNAKVIFGHCAETLSKYQLAPHAYT</sequence>
<dbReference type="EMBL" id="ML991777">
    <property type="protein sequence ID" value="KAF2238021.1"/>
    <property type="molecule type" value="Genomic_DNA"/>
</dbReference>
<dbReference type="Gene3D" id="3.60.15.10">
    <property type="entry name" value="Ribonuclease Z/Hydroxyacylglutathione hydrolase-like"/>
    <property type="match status" value="1"/>
</dbReference>
<proteinExistence type="inferred from homology"/>
<evidence type="ECO:0000256" key="3">
    <source>
        <dbReference type="ARBA" id="ARBA00022723"/>
    </source>
</evidence>
<protein>
    <submittedName>
        <fullName evidence="7">Metallo-hydrolase/oxidoreductase</fullName>
    </submittedName>
</protein>
<dbReference type="SMART" id="SM00849">
    <property type="entry name" value="Lactamase_B"/>
    <property type="match status" value="1"/>
</dbReference>
<name>A0A6A6HJ77_VIRVR</name>
<dbReference type="OrthoDB" id="10250730at2759"/>
<dbReference type="GO" id="GO:0046872">
    <property type="term" value="F:metal ion binding"/>
    <property type="evidence" value="ECO:0007669"/>
    <property type="project" value="UniProtKB-KW"/>
</dbReference>
<keyword evidence="8" id="KW-1185">Reference proteome</keyword>
<organism evidence="7 8">
    <name type="scientific">Viridothelium virens</name>
    <name type="common">Speckled blister lichen</name>
    <name type="synonym">Trypethelium virens</name>
    <dbReference type="NCBI Taxonomy" id="1048519"/>
    <lineage>
        <taxon>Eukaryota</taxon>
        <taxon>Fungi</taxon>
        <taxon>Dikarya</taxon>
        <taxon>Ascomycota</taxon>
        <taxon>Pezizomycotina</taxon>
        <taxon>Dothideomycetes</taxon>
        <taxon>Dothideomycetes incertae sedis</taxon>
        <taxon>Trypetheliales</taxon>
        <taxon>Trypetheliaceae</taxon>
        <taxon>Viridothelium</taxon>
    </lineage>
</organism>
<reference evidence="7" key="1">
    <citation type="journal article" date="2020" name="Stud. Mycol.">
        <title>101 Dothideomycetes genomes: a test case for predicting lifestyles and emergence of pathogens.</title>
        <authorList>
            <person name="Haridas S."/>
            <person name="Albert R."/>
            <person name="Binder M."/>
            <person name="Bloem J."/>
            <person name="Labutti K."/>
            <person name="Salamov A."/>
            <person name="Andreopoulos B."/>
            <person name="Baker S."/>
            <person name="Barry K."/>
            <person name="Bills G."/>
            <person name="Bluhm B."/>
            <person name="Cannon C."/>
            <person name="Castanera R."/>
            <person name="Culley D."/>
            <person name="Daum C."/>
            <person name="Ezra D."/>
            <person name="Gonzalez J."/>
            <person name="Henrissat B."/>
            <person name="Kuo A."/>
            <person name="Liang C."/>
            <person name="Lipzen A."/>
            <person name="Lutzoni F."/>
            <person name="Magnuson J."/>
            <person name="Mondo S."/>
            <person name="Nolan M."/>
            <person name="Ohm R."/>
            <person name="Pangilinan J."/>
            <person name="Park H.-J."/>
            <person name="Ramirez L."/>
            <person name="Alfaro M."/>
            <person name="Sun H."/>
            <person name="Tritt A."/>
            <person name="Yoshinaga Y."/>
            <person name="Zwiers L.-H."/>
            <person name="Turgeon B."/>
            <person name="Goodwin S."/>
            <person name="Spatafora J."/>
            <person name="Crous P."/>
            <person name="Grigoriev I."/>
        </authorList>
    </citation>
    <scope>NUCLEOTIDE SEQUENCE</scope>
    <source>
        <strain evidence="7">Tuck. ex Michener</strain>
    </source>
</reference>
<keyword evidence="4 7" id="KW-0378">Hydrolase</keyword>
<evidence type="ECO:0000313" key="8">
    <source>
        <dbReference type="Proteomes" id="UP000800092"/>
    </source>
</evidence>
<evidence type="ECO:0000259" key="6">
    <source>
        <dbReference type="SMART" id="SM00849"/>
    </source>
</evidence>